<feature type="domain" description="GH18" evidence="3">
    <location>
        <begin position="1"/>
        <end position="314"/>
    </location>
</feature>
<dbReference type="Pfam" id="PF00704">
    <property type="entry name" value="Glyco_hydro_18"/>
    <property type="match status" value="2"/>
</dbReference>
<evidence type="ECO:0000256" key="2">
    <source>
        <dbReference type="ARBA" id="ARBA00012729"/>
    </source>
</evidence>
<evidence type="ECO:0000259" key="3">
    <source>
        <dbReference type="PROSITE" id="PS51910"/>
    </source>
</evidence>
<reference evidence="4 5" key="1">
    <citation type="journal article" date="2024" name="J. Plant Pathol.">
        <title>Sequence and assembly of the genome of Seiridium unicorne, isolate CBS 538.82, causal agent of cypress canker disease.</title>
        <authorList>
            <person name="Scali E."/>
            <person name="Rocca G.D."/>
            <person name="Danti R."/>
            <person name="Garbelotto M."/>
            <person name="Barberini S."/>
            <person name="Baroncelli R."/>
            <person name="Emiliani G."/>
        </authorList>
    </citation>
    <scope>NUCLEOTIDE SEQUENCE [LARGE SCALE GENOMIC DNA]</scope>
    <source>
        <strain evidence="4 5">BM-138-508</strain>
    </source>
</reference>
<dbReference type="PANTHER" id="PTHR11177">
    <property type="entry name" value="CHITINASE"/>
    <property type="match status" value="1"/>
</dbReference>
<proteinExistence type="inferred from homology"/>
<dbReference type="InterPro" id="IPR017853">
    <property type="entry name" value="GH"/>
</dbReference>
<dbReference type="SUPFAM" id="SSF51445">
    <property type="entry name" value="(Trans)glycosidases"/>
    <property type="match status" value="1"/>
</dbReference>
<comment type="similarity">
    <text evidence="1">Belongs to the glycosyl hydrolase 18 family. Chitinase class V subfamily.</text>
</comment>
<organism evidence="4 5">
    <name type="scientific">Seiridium unicorne</name>
    <dbReference type="NCBI Taxonomy" id="138068"/>
    <lineage>
        <taxon>Eukaryota</taxon>
        <taxon>Fungi</taxon>
        <taxon>Dikarya</taxon>
        <taxon>Ascomycota</taxon>
        <taxon>Pezizomycotina</taxon>
        <taxon>Sordariomycetes</taxon>
        <taxon>Xylariomycetidae</taxon>
        <taxon>Amphisphaeriales</taxon>
        <taxon>Sporocadaceae</taxon>
        <taxon>Seiridium</taxon>
    </lineage>
</organism>
<dbReference type="PANTHER" id="PTHR11177:SF397">
    <property type="entry name" value="CHITINASE"/>
    <property type="match status" value="1"/>
</dbReference>
<accession>A0ABR2UW60</accession>
<dbReference type="SUPFAM" id="SSF54556">
    <property type="entry name" value="Chitinase insertion domain"/>
    <property type="match status" value="1"/>
</dbReference>
<name>A0ABR2UW60_9PEZI</name>
<evidence type="ECO:0000313" key="5">
    <source>
        <dbReference type="Proteomes" id="UP001408356"/>
    </source>
</evidence>
<dbReference type="InterPro" id="IPR001223">
    <property type="entry name" value="Glyco_hydro18_cat"/>
</dbReference>
<dbReference type="SMART" id="SM00636">
    <property type="entry name" value="Glyco_18"/>
    <property type="match status" value="1"/>
</dbReference>
<sequence>MDHTQISIEALDQVNYAFVYVIPATFELQPMGGDYTVLAKVADAKARNPKSKIWISIGDWSFNDNDTSTQHVFADIANSALNSAQFATNVVKFMRQYGFEGVDIDWEYPAAGDGGGTEANIKNYPQMLGPPARYVNYFNVMSYDLHGVWDPTEPIGSYVYAHTNLTEIDLALDLFWRVDIDPSIINLGLAFYGRSFTLKNPTCTSPGCEFSGAGAEGSCTKTDGILSYGEILKLQSDEDGSYVSVYDGDAATNYMVYKTDSRDRSYSWVSYDEKTTFEQKIDFANKRGHRGILMCAIDRDDESLTALKAVTGQDIASMSPPSTTYGDWNVNDSHIDLPVMDHARCAALHNYLVHYAWVAEGRELAHLDGNDFFTTHNAAAEGLRSRLDPSLAAFLSAAVMPPANTPEPPPFFWYADGLSDPDDLFANQTADLFDEPPDSLVHLYGPNIGQGGSPGGGVLYDQRRHRAAVFMHMDDYDYALPAAAHAELWQPLETVLSNWIDLIHIGKIVAAPRDVPSRFGGEKIGPWEWRPYGEAQIDACVGAWDRLCSAIEARIGPADTTVVTDAPILEPDPLLTPAALDAASVPAPSFARAFLTRARRPMFRCIAPGLLLPPTNSSEFAALQRFTRLPRGSHAVPPICLFPAVQKQDHQADLSGTLSPFSNDFRTRSTDSPVPSRVPAGVYSESVERDAHGNTEEGFRLLLPYGLEGIELFGGEDADGARKSDRSSVERGAVAQLFQHGYKPFGGDYYRPQRLERLLDHWRTMVEDGIWSVGPHGVDGSIDTFRQADTAHWRNYVIPPTW</sequence>
<comment type="caution">
    <text evidence="4">The sequence shown here is derived from an EMBL/GenBank/DDBJ whole genome shotgun (WGS) entry which is preliminary data.</text>
</comment>
<evidence type="ECO:0000313" key="4">
    <source>
        <dbReference type="EMBL" id="KAK9418924.1"/>
    </source>
</evidence>
<evidence type="ECO:0000256" key="1">
    <source>
        <dbReference type="ARBA" id="ARBA00008682"/>
    </source>
</evidence>
<dbReference type="EC" id="3.2.1.14" evidence="2"/>
<dbReference type="Gene3D" id="3.20.20.80">
    <property type="entry name" value="Glycosidases"/>
    <property type="match status" value="2"/>
</dbReference>
<protein>
    <recommendedName>
        <fullName evidence="2">chitinase</fullName>
        <ecNumber evidence="2">3.2.1.14</ecNumber>
    </recommendedName>
</protein>
<dbReference type="Proteomes" id="UP001408356">
    <property type="component" value="Unassembled WGS sequence"/>
</dbReference>
<dbReference type="Gene3D" id="3.10.50.10">
    <property type="match status" value="1"/>
</dbReference>
<keyword evidence="5" id="KW-1185">Reference proteome</keyword>
<dbReference type="InterPro" id="IPR029070">
    <property type="entry name" value="Chitinase_insertion_sf"/>
</dbReference>
<gene>
    <name evidence="4" type="ORF">SUNI508_07696</name>
</gene>
<dbReference type="EMBL" id="JARVKF010000342">
    <property type="protein sequence ID" value="KAK9418924.1"/>
    <property type="molecule type" value="Genomic_DNA"/>
</dbReference>
<dbReference type="PROSITE" id="PS51910">
    <property type="entry name" value="GH18_2"/>
    <property type="match status" value="1"/>
</dbReference>
<dbReference type="InterPro" id="IPR011583">
    <property type="entry name" value="Chitinase_II/V-like_cat"/>
</dbReference>
<dbReference type="InterPro" id="IPR050314">
    <property type="entry name" value="Glycosyl_Hydrlase_18"/>
</dbReference>